<dbReference type="SUPFAM" id="SSF48452">
    <property type="entry name" value="TPR-like"/>
    <property type="match status" value="1"/>
</dbReference>
<dbReference type="NCBIfam" id="TIGR00756">
    <property type="entry name" value="PPR"/>
    <property type="match status" value="1"/>
</dbReference>
<dbReference type="Pfam" id="PF13812">
    <property type="entry name" value="PPR_3"/>
    <property type="match status" value="1"/>
</dbReference>
<dbReference type="GeneID" id="28986699"/>
<evidence type="ECO:0008006" key="5">
    <source>
        <dbReference type="Google" id="ProtNLM"/>
    </source>
</evidence>
<proteinExistence type="predicted"/>
<accession>A0A0J0XDI3</accession>
<feature type="region of interest" description="Disordered" evidence="2">
    <location>
        <begin position="38"/>
        <end position="57"/>
    </location>
</feature>
<gene>
    <name evidence="3" type="ORF">CC85DRAFT_314048</name>
</gene>
<dbReference type="InterPro" id="IPR011990">
    <property type="entry name" value="TPR-like_helical_dom_sf"/>
</dbReference>
<organism evidence="3 4">
    <name type="scientific">Cutaneotrichosporon oleaginosum</name>
    <dbReference type="NCBI Taxonomy" id="879819"/>
    <lineage>
        <taxon>Eukaryota</taxon>
        <taxon>Fungi</taxon>
        <taxon>Dikarya</taxon>
        <taxon>Basidiomycota</taxon>
        <taxon>Agaricomycotina</taxon>
        <taxon>Tremellomycetes</taxon>
        <taxon>Trichosporonales</taxon>
        <taxon>Trichosporonaceae</taxon>
        <taxon>Cutaneotrichosporon</taxon>
    </lineage>
</organism>
<dbReference type="STRING" id="879819.A0A0J0XDI3"/>
<feature type="repeat" description="PPR" evidence="1">
    <location>
        <begin position="512"/>
        <end position="546"/>
    </location>
</feature>
<dbReference type="Gene3D" id="1.25.40.10">
    <property type="entry name" value="Tetratricopeptide repeat domain"/>
    <property type="match status" value="3"/>
</dbReference>
<reference evidence="3 4" key="1">
    <citation type="submission" date="2015-03" db="EMBL/GenBank/DDBJ databases">
        <title>Genomics and transcriptomics of the oil-accumulating basidiomycete yeast T. oleaginosus allow insights into substrate utilization and the diverse evolutionary trajectories of mating systems in fungi.</title>
        <authorList>
            <consortium name="DOE Joint Genome Institute"/>
            <person name="Kourist R."/>
            <person name="Kracht O."/>
            <person name="Bracharz F."/>
            <person name="Lipzen A."/>
            <person name="Nolan M."/>
            <person name="Ohm R."/>
            <person name="Grigoriev I."/>
            <person name="Sun S."/>
            <person name="Heitman J."/>
            <person name="Bruck T."/>
            <person name="Nowrousian M."/>
        </authorList>
    </citation>
    <scope>NUCLEOTIDE SEQUENCE [LARGE SCALE GENOMIC DNA]</scope>
    <source>
        <strain evidence="3 4">IBC0246</strain>
    </source>
</reference>
<dbReference type="Proteomes" id="UP000053611">
    <property type="component" value="Unassembled WGS sequence"/>
</dbReference>
<dbReference type="PANTHER" id="PTHR46862:SF5">
    <property type="entry name" value="OS02G0170000 PROTEIN"/>
    <property type="match status" value="1"/>
</dbReference>
<dbReference type="PANTHER" id="PTHR46862">
    <property type="entry name" value="OS07G0661900 PROTEIN"/>
    <property type="match status" value="1"/>
</dbReference>
<dbReference type="OrthoDB" id="185373at2759"/>
<dbReference type="EMBL" id="KQ087270">
    <property type="protein sequence ID" value="KLT39098.1"/>
    <property type="molecule type" value="Genomic_DNA"/>
</dbReference>
<feature type="repeat" description="PPR" evidence="1">
    <location>
        <begin position="654"/>
        <end position="688"/>
    </location>
</feature>
<dbReference type="AlphaFoldDB" id="A0A0J0XDI3"/>
<name>A0A0J0XDI3_9TREE</name>
<evidence type="ECO:0000256" key="1">
    <source>
        <dbReference type="PROSITE-ProRule" id="PRU00708"/>
    </source>
</evidence>
<sequence>MACPSPQAIAMARLAPSTVAHVLRLVGRAYLDAGRGPRLRHTHTSAQRTGHDAGALGRIDDGTAIVHTPRKMRPPRPAMAPPMPTWAWLEPDTHRELFRDSRRSGASMTAAAFRARFDELKVSPTLLLPYMRLCAVAGIFTSRGTTDADWQWLNARLQACRDAPVDFSELPGTRALLRHLRALVKAKLGDFEDAAELMASAIFKTMGDERGAIDRYPEYPSQIIEQYITTVLAAGRLQDAAQVALNGGKMLRKLLTSVEGNFENSASSVRVRSAFQAAFQQMSDPWAWISAQYGALGEGDRTQVDATAKVILAGLVADAPQCIKAFTFWRRLTLKDDAMYVPHSIASKLAANLADQEFYASAHHVISVLRERGGVLPHNALSRELWIYANEGKPTESLKVWDEINLRHRPTRSDRLAVATAFAINGQVDAAKQALQQLGTPQDSLEALSLLQRAAILAEDADLALEYLERIAKIEPTLKPFERQLRLYAQQGKTEAAISVFGRIMELRLMPTLETYTSLISVFANAADHINAQNVFNSMTASGIEPDAVAWSALLNAYVEAGAWQEAARLAEGIPLEMSEDSDILTTLLKAYVIGAAPLEPVLRLFRSIPQPPVQAWALVIQSAADNDNMVLARALFVEMDAATKLDSLAPPPNVYVLSILLAAYLRMGDRESARAVYDTMIARDLVPTSVTYGVITSSFARAPGESSFKQAHNFAMSVYGQIRPGERTHARGKAMENVFTPLLVASVRTGDLTQAKHYYDLIAENGGHSRSLTAKLMVAYRAAGQLRPLYRLWLKLFGQACKVIPPHPGQPGLLPDGQRTRARNNVLTIPFSVVIRAFGDAGLHDRLKKLWTDMRRAGFGRDSQNYNHYAVALAKTGDVEGAFHIVDRVLMPRYAEVKERYNVAMRAADGQLLAVEADTTPADVAVDIQDGDDVFDELAPRDDAVAVAEVEAAGEANTVRTTSDVAEPAHRPPNRRHQYHPDVPPQLLENDAPVDLSILRQWRPSDVLWRPSVATLAVLDHAYRQLEDQKAYRAWVGLGSEGEGEGEEEEVRLREFGDSVVVREPDGSPKRMSPRLMLARLNRKYGRVVSLIMFHRRKRQQLKLEDKRERRW</sequence>
<evidence type="ECO:0000256" key="2">
    <source>
        <dbReference type="SAM" id="MobiDB-lite"/>
    </source>
</evidence>
<dbReference type="Pfam" id="PF01535">
    <property type="entry name" value="PPR"/>
    <property type="match status" value="1"/>
</dbReference>
<evidence type="ECO:0000313" key="4">
    <source>
        <dbReference type="Proteomes" id="UP000053611"/>
    </source>
</evidence>
<keyword evidence="4" id="KW-1185">Reference proteome</keyword>
<dbReference type="RefSeq" id="XP_018275589.1">
    <property type="nucleotide sequence ID" value="XM_018426096.1"/>
</dbReference>
<feature type="region of interest" description="Disordered" evidence="2">
    <location>
        <begin position="958"/>
        <end position="986"/>
    </location>
</feature>
<dbReference type="SMR" id="A0A0J0XDI3"/>
<dbReference type="PROSITE" id="PS51375">
    <property type="entry name" value="PPR"/>
    <property type="match status" value="2"/>
</dbReference>
<protein>
    <recommendedName>
        <fullName evidence="5">Pentacotripeptide-repeat region of PRORP domain-containing protein</fullName>
    </recommendedName>
</protein>
<dbReference type="InterPro" id="IPR002885">
    <property type="entry name" value="PPR_rpt"/>
</dbReference>
<evidence type="ECO:0000313" key="3">
    <source>
        <dbReference type="EMBL" id="KLT39098.1"/>
    </source>
</evidence>